<comment type="caution">
    <text evidence="1">The sequence shown here is derived from an EMBL/GenBank/DDBJ whole genome shotgun (WGS) entry which is preliminary data.</text>
</comment>
<name>A0A918F913_9DEIO</name>
<reference evidence="1" key="2">
    <citation type="submission" date="2020-09" db="EMBL/GenBank/DDBJ databases">
        <authorList>
            <person name="Sun Q."/>
            <person name="Ohkuma M."/>
        </authorList>
    </citation>
    <scope>NUCLEOTIDE SEQUENCE</scope>
    <source>
        <strain evidence="1">JCM 31311</strain>
    </source>
</reference>
<dbReference type="AlphaFoldDB" id="A0A918F913"/>
<keyword evidence="2" id="KW-1185">Reference proteome</keyword>
<dbReference type="RefSeq" id="WP_189091921.1">
    <property type="nucleotide sequence ID" value="NZ_BMQL01000025.1"/>
</dbReference>
<dbReference type="Proteomes" id="UP000603865">
    <property type="component" value="Unassembled WGS sequence"/>
</dbReference>
<evidence type="ECO:0000313" key="2">
    <source>
        <dbReference type="Proteomes" id="UP000603865"/>
    </source>
</evidence>
<protein>
    <submittedName>
        <fullName evidence="1">Uncharacterized protein</fullName>
    </submittedName>
</protein>
<organism evidence="1 2">
    <name type="scientific">Deinococcus ruber</name>
    <dbReference type="NCBI Taxonomy" id="1848197"/>
    <lineage>
        <taxon>Bacteria</taxon>
        <taxon>Thermotogati</taxon>
        <taxon>Deinococcota</taxon>
        <taxon>Deinococci</taxon>
        <taxon>Deinococcales</taxon>
        <taxon>Deinococcaceae</taxon>
        <taxon>Deinococcus</taxon>
    </lineage>
</organism>
<sequence>MIDRQAAADALEHTANLLTVTSAMIQMHDDFEARKMLFQISTALNAAQARADWGSFARTLLALTAPADPKDIEAAAQIRSLTVKFVEQHSELFPRLDKETLN</sequence>
<proteinExistence type="predicted"/>
<gene>
    <name evidence="1" type="ORF">GCM10008957_36280</name>
</gene>
<accession>A0A918F913</accession>
<reference evidence="1" key="1">
    <citation type="journal article" date="2014" name="Int. J. Syst. Evol. Microbiol.">
        <title>Complete genome sequence of Corynebacterium casei LMG S-19264T (=DSM 44701T), isolated from a smear-ripened cheese.</title>
        <authorList>
            <consortium name="US DOE Joint Genome Institute (JGI-PGF)"/>
            <person name="Walter F."/>
            <person name="Albersmeier A."/>
            <person name="Kalinowski J."/>
            <person name="Ruckert C."/>
        </authorList>
    </citation>
    <scope>NUCLEOTIDE SEQUENCE</scope>
    <source>
        <strain evidence="1">JCM 31311</strain>
    </source>
</reference>
<dbReference type="EMBL" id="BMQL01000025">
    <property type="protein sequence ID" value="GGR20660.1"/>
    <property type="molecule type" value="Genomic_DNA"/>
</dbReference>
<evidence type="ECO:0000313" key="1">
    <source>
        <dbReference type="EMBL" id="GGR20660.1"/>
    </source>
</evidence>